<evidence type="ECO:0000256" key="15">
    <source>
        <dbReference type="PIRSR" id="PIRSR606539-2"/>
    </source>
</evidence>
<keyword evidence="5 16" id="KW-0479">Metal-binding</keyword>
<feature type="binding site" evidence="16">
    <location>
        <position position="1160"/>
    </location>
    <ligand>
        <name>Mg(2+)</name>
        <dbReference type="ChEBI" id="CHEBI:18420"/>
    </ligand>
</feature>
<sequence length="1535" mass="173208">MASRRSDAPQGRPRYGGYNDDDNDNDIDLDDRSHVPPSPNSPTHYDIPLDEPAAHHQPHEWPLSSSSAPVHPARTSRARFEPYEPQSHPPRANPVQQNPFLTRDESAVPPRIHDAARPASSMAEMKQSPRSTGFSSGSAPSKARDGRIAKTTRKDHAKERVGSWYQTIVIEGILRQKPLPPTADGRHVPLNPTNVGPHGLIDERSQKPYISNFIRSSRYNLWDFIPKQLVFQFSKLGNFYFLVVGTLQMVPGLSTVGSWTTIAPLGFFVAFSMAKEGYDDYRRYVLDKVENRSTAWVLAHGVRDGQYNPSEKANRREQRKQLRQQQKRDRKGGNGDDPDMVDHHNANRSAAYGSDADWMPVQWQHVQVGDVLRLRRNDNVPADIVLLNATGPNGIAYIETIALDGETNLKSKQACTLLAERCSTFDGLASVRGTIVSEDPNMDLYSFDGRATIDGETLPLTLNNVVYRGSTLRNTSEAYGLVINTGEECKIRMNANKNVRTKKPAIQSTINQMVGYQIIVATVLACGLTGGYYIWEPETGLRSWYLIQRGMYNASVPFVEIFFGFIIMFNTLIPLSLYISMEIIKIGQLFLLWDADMYDPVSDTPMVANTMTILENLGQVSYVFTDKTGTLTENLMRFRKLSVAGVAALHDVDMDRDEEAKLEQIRSREKTNPLDTPADAHDKGRAMNQRIVPTRNPSSASMSRWRSSVRPDDVVPEMKTEDMLLYAQRNPHTAFSKKVKQFILCIALCHTALPETHDNGDITFQASSPDELALVDAARDMGYLVIDRPAQTIVLQISDPDGTTWKERYQVLDVIEFSSKRKRMSIIIRMPDGRLCVFCKGADNVIMERLRLNQLAEQKAKEVNRRVSVQRTTERDMIARNSMNLNQAESDDLRLSFGNRNSYNEVVQILQRGGNGESGSRRLPSYETSDVRVDESVAESDAAIFENCFQHIESFAADGLRTLLYAYRYIDDGEYSRWKQIYREAETSLANRQERIEEASEQIEQRFELAGATAIEDKLQDGVPETIDKLRRANIKVWMLTGDKRETAVNIGHSARVVKPYSEVFTLDVDEGNLHDMLKDTLKKVTGGNLPHTVAVIDGKTLGVIDADEALAAEFYDLTVVVDSVICCRASPLQKANLVRSVRRYVPKSMTLAIGDGANDIGMIQESHVGIGISGREGLQAARISDYSIAQFRFLQKLLFVHGRWNYLRTCKYVLATFWKEMVFFLVQAHFQGYNGYTGTSLYEEWSLTVFNVFFTSLPVIMLGIFEKDLEAETLLAAPELYSYGQDGHGFNYLHYIWWMVMGTGCSFAGFYTMWAVYDNALFTSDTSLYAIGVVCFTVSVVYINIKLLILDLHTKTIITFGGFAVSVVGWFVWLLILSGAYERSVGPYIVRDGFIENFGRQLLWWATVLLGLTILVVAELVLQAVRRVYWPNDQDLMQRIEKDALAQGKLRDQAQAAERGETDGIELRELIAESERDRAIRKQEKKKNRRGFKGRKAKASGNAYEDYRPPNFTPPEEIRENPFETQGVPPSRGR</sequence>
<dbReference type="GO" id="GO:0000287">
    <property type="term" value="F:magnesium ion binding"/>
    <property type="evidence" value="ECO:0007669"/>
    <property type="project" value="UniProtKB-UniRule"/>
</dbReference>
<evidence type="ECO:0000256" key="8">
    <source>
        <dbReference type="ARBA" id="ARBA00022842"/>
    </source>
</evidence>
<comment type="catalytic activity">
    <reaction evidence="12 17">
        <text>ATP + H2O + phospholipidSide 1 = ADP + phosphate + phospholipidSide 2.</text>
        <dbReference type="EC" id="7.6.2.1"/>
    </reaction>
</comment>
<feature type="binding site" evidence="15">
    <location>
        <position position="1160"/>
    </location>
    <ligand>
        <name>ATP</name>
        <dbReference type="ChEBI" id="CHEBI:30616"/>
    </ligand>
</feature>
<evidence type="ECO:0000313" key="23">
    <source>
        <dbReference type="Proteomes" id="UP000028045"/>
    </source>
</evidence>
<dbReference type="NCBIfam" id="TIGR01652">
    <property type="entry name" value="ATPase-Plipid"/>
    <property type="match status" value="2"/>
</dbReference>
<dbReference type="GO" id="GO:0016887">
    <property type="term" value="F:ATP hydrolysis activity"/>
    <property type="evidence" value="ECO:0007669"/>
    <property type="project" value="InterPro"/>
</dbReference>
<accession>A0A084ARC6</accession>
<dbReference type="InterPro" id="IPR023214">
    <property type="entry name" value="HAD_sf"/>
</dbReference>
<dbReference type="NCBIfam" id="TIGR01494">
    <property type="entry name" value="ATPase_P-type"/>
    <property type="match status" value="1"/>
</dbReference>
<dbReference type="Gene3D" id="2.70.150.10">
    <property type="entry name" value="Calcium-transporting ATPase, cytoplasmic transduction domain A"/>
    <property type="match status" value="1"/>
</dbReference>
<evidence type="ECO:0000256" key="9">
    <source>
        <dbReference type="ARBA" id="ARBA00022967"/>
    </source>
</evidence>
<feature type="binding site" evidence="15">
    <location>
        <position position="1041"/>
    </location>
    <ligand>
        <name>ATP</name>
        <dbReference type="ChEBI" id="CHEBI:30616"/>
    </ligand>
</feature>
<feature type="transmembrane region" description="Helical" evidence="17">
    <location>
        <begin position="1246"/>
        <end position="1266"/>
    </location>
</feature>
<dbReference type="InterPro" id="IPR001757">
    <property type="entry name" value="P_typ_ATPase"/>
</dbReference>
<feature type="transmembrane region" description="Helical" evidence="17">
    <location>
        <begin position="513"/>
        <end position="535"/>
    </location>
</feature>
<evidence type="ECO:0000259" key="21">
    <source>
        <dbReference type="Pfam" id="PF16212"/>
    </source>
</evidence>
<feature type="compositionally biased region" description="Basic residues" evidence="18">
    <location>
        <begin position="1484"/>
        <end position="1499"/>
    </location>
</feature>
<keyword evidence="7 15" id="KW-0067">ATP-binding</keyword>
<feature type="region of interest" description="Disordered" evidence="18">
    <location>
        <begin position="116"/>
        <end position="157"/>
    </location>
</feature>
<evidence type="ECO:0000313" key="22">
    <source>
        <dbReference type="EMBL" id="KEY67855.1"/>
    </source>
</evidence>
<evidence type="ECO:0000256" key="12">
    <source>
        <dbReference type="ARBA" id="ARBA00034036"/>
    </source>
</evidence>
<dbReference type="InterPro" id="IPR036412">
    <property type="entry name" value="HAD-like_sf"/>
</dbReference>
<evidence type="ECO:0000256" key="1">
    <source>
        <dbReference type="ARBA" id="ARBA00004141"/>
    </source>
</evidence>
<evidence type="ECO:0000256" key="18">
    <source>
        <dbReference type="SAM" id="MobiDB-lite"/>
    </source>
</evidence>
<reference evidence="22 23" key="1">
    <citation type="journal article" date="2014" name="BMC Genomics">
        <title>Comparative genome sequencing reveals chemotype-specific gene clusters in the toxigenic black mold Stachybotrys.</title>
        <authorList>
            <person name="Semeiks J."/>
            <person name="Borek D."/>
            <person name="Otwinowski Z."/>
            <person name="Grishin N.V."/>
        </authorList>
    </citation>
    <scope>NUCLEOTIDE SEQUENCE [LARGE SCALE GENOMIC DNA]</scope>
    <source>
        <strain evidence="23">CBS 109288 / IBT 7711</strain>
    </source>
</reference>
<dbReference type="HOGENOM" id="CLU_000846_5_2_1"/>
<keyword evidence="23" id="KW-1185">Reference proteome</keyword>
<evidence type="ECO:0000256" key="11">
    <source>
        <dbReference type="ARBA" id="ARBA00023136"/>
    </source>
</evidence>
<name>A0A084ARC6_STACB</name>
<feature type="binding site" evidence="16">
    <location>
        <position position="628"/>
    </location>
    <ligand>
        <name>Mg(2+)</name>
        <dbReference type="ChEBI" id="CHEBI:18420"/>
    </ligand>
</feature>
<feature type="transmembrane region" description="Helical" evidence="17">
    <location>
        <begin position="1327"/>
        <end position="1346"/>
    </location>
</feature>
<dbReference type="EMBL" id="KL648600">
    <property type="protein sequence ID" value="KEY67855.1"/>
    <property type="molecule type" value="Genomic_DNA"/>
</dbReference>
<evidence type="ECO:0000256" key="7">
    <source>
        <dbReference type="ARBA" id="ARBA00022840"/>
    </source>
</evidence>
<dbReference type="Pfam" id="PF13246">
    <property type="entry name" value="Cation_ATPase"/>
    <property type="match status" value="1"/>
</dbReference>
<comment type="similarity">
    <text evidence="3 17">Belongs to the cation transport ATPase (P-type) (TC 3.A.3) family. Type IV subfamily.</text>
</comment>
<dbReference type="GO" id="GO:0045332">
    <property type="term" value="P:phospholipid translocation"/>
    <property type="evidence" value="ECO:0007669"/>
    <property type="project" value="TreeGrafter"/>
</dbReference>
<evidence type="ECO:0000256" key="6">
    <source>
        <dbReference type="ARBA" id="ARBA00022741"/>
    </source>
</evidence>
<keyword evidence="4 17" id="KW-0812">Transmembrane</keyword>
<feature type="domain" description="P-type ATPase N-terminal" evidence="20">
    <location>
        <begin position="204"/>
        <end position="262"/>
    </location>
</feature>
<feature type="binding site" evidence="15">
    <location>
        <position position="1042"/>
    </location>
    <ligand>
        <name>ATP</name>
        <dbReference type="ChEBI" id="CHEBI:30616"/>
    </ligand>
</feature>
<feature type="transmembrane region" description="Helical" evidence="17">
    <location>
        <begin position="1296"/>
        <end position="1315"/>
    </location>
</feature>
<feature type="compositionally biased region" description="Polar residues" evidence="18">
    <location>
        <begin position="128"/>
        <end position="139"/>
    </location>
</feature>
<evidence type="ECO:0000256" key="2">
    <source>
        <dbReference type="ARBA" id="ARBA00004308"/>
    </source>
</evidence>
<dbReference type="PANTHER" id="PTHR24092:SF174">
    <property type="entry name" value="PHOSPHOLIPID-TRANSPORTING ATPASE DNF3-RELATED"/>
    <property type="match status" value="1"/>
</dbReference>
<keyword evidence="11 17" id="KW-0472">Membrane</keyword>
<dbReference type="InterPro" id="IPR023298">
    <property type="entry name" value="ATPase_P-typ_TM_dom_sf"/>
</dbReference>
<dbReference type="InterPro" id="IPR032631">
    <property type="entry name" value="P-type_ATPase_N"/>
</dbReference>
<feature type="binding site" evidence="16">
    <location>
        <position position="1156"/>
    </location>
    <ligand>
        <name>Mg(2+)</name>
        <dbReference type="ChEBI" id="CHEBI:18420"/>
    </ligand>
</feature>
<feature type="compositionally biased region" description="Basic and acidic residues" evidence="18">
    <location>
        <begin position="142"/>
        <end position="157"/>
    </location>
</feature>
<dbReference type="SUPFAM" id="SSF81665">
    <property type="entry name" value="Calcium ATPase, transmembrane domain M"/>
    <property type="match status" value="1"/>
</dbReference>
<dbReference type="GO" id="GO:0140326">
    <property type="term" value="F:ATPase-coupled intramembrane lipid transporter activity"/>
    <property type="evidence" value="ECO:0007669"/>
    <property type="project" value="UniProtKB-EC"/>
</dbReference>
<dbReference type="Pfam" id="PF00122">
    <property type="entry name" value="E1-E2_ATPase"/>
    <property type="match status" value="1"/>
</dbReference>
<dbReference type="PRINTS" id="PR00119">
    <property type="entry name" value="CATATPASE"/>
</dbReference>
<evidence type="ECO:0000256" key="16">
    <source>
        <dbReference type="PIRSR" id="PIRSR606539-3"/>
    </source>
</evidence>
<evidence type="ECO:0000256" key="17">
    <source>
        <dbReference type="RuleBase" id="RU362033"/>
    </source>
</evidence>
<dbReference type="SFLD" id="SFLDG00002">
    <property type="entry name" value="C1.7:_P-type_atpase_like"/>
    <property type="match status" value="1"/>
</dbReference>
<dbReference type="GO" id="GO:0005802">
    <property type="term" value="C:trans-Golgi network"/>
    <property type="evidence" value="ECO:0007669"/>
    <property type="project" value="TreeGrafter"/>
</dbReference>
<dbReference type="EC" id="7.6.2.1" evidence="17"/>
<evidence type="ECO:0000256" key="3">
    <source>
        <dbReference type="ARBA" id="ARBA00008109"/>
    </source>
</evidence>
<feature type="binding site" evidence="16">
    <location>
        <position position="626"/>
    </location>
    <ligand>
        <name>Mg(2+)</name>
        <dbReference type="ChEBI" id="CHEBI:18420"/>
    </ligand>
</feature>
<gene>
    <name evidence="22" type="ORF">S7711_04993</name>
</gene>
<protein>
    <recommendedName>
        <fullName evidence="17">Phospholipid-transporting ATPase</fullName>
        <ecNumber evidence="17">7.6.2.1</ecNumber>
    </recommendedName>
</protein>
<keyword evidence="8 16" id="KW-0460">Magnesium</keyword>
<comment type="cofactor">
    <cofactor evidence="16">
        <name>Mg(2+)</name>
        <dbReference type="ChEBI" id="CHEBI:18420"/>
    </cofactor>
</comment>
<evidence type="ECO:0000256" key="5">
    <source>
        <dbReference type="ARBA" id="ARBA00022723"/>
    </source>
</evidence>
<dbReference type="SUPFAM" id="SSF81653">
    <property type="entry name" value="Calcium ATPase, transduction domain A"/>
    <property type="match status" value="1"/>
</dbReference>
<dbReference type="OrthoDB" id="377733at2759"/>
<feature type="binding site" evidence="15">
    <location>
        <position position="1043"/>
    </location>
    <ligand>
        <name>ATP</name>
        <dbReference type="ChEBI" id="CHEBI:30616"/>
    </ligand>
</feature>
<dbReference type="Pfam" id="PF16212">
    <property type="entry name" value="PhoLip_ATPase_C"/>
    <property type="match status" value="1"/>
</dbReference>
<organism evidence="22 23">
    <name type="scientific">Stachybotrys chartarum (strain CBS 109288 / IBT 7711)</name>
    <name type="common">Toxic black mold</name>
    <name type="synonym">Stilbospora chartarum</name>
    <dbReference type="NCBI Taxonomy" id="1280523"/>
    <lineage>
        <taxon>Eukaryota</taxon>
        <taxon>Fungi</taxon>
        <taxon>Dikarya</taxon>
        <taxon>Ascomycota</taxon>
        <taxon>Pezizomycotina</taxon>
        <taxon>Sordariomycetes</taxon>
        <taxon>Hypocreomycetidae</taxon>
        <taxon>Hypocreales</taxon>
        <taxon>Stachybotryaceae</taxon>
        <taxon>Stachybotrys</taxon>
    </lineage>
</organism>
<dbReference type="Pfam" id="PF00702">
    <property type="entry name" value="Hydrolase"/>
    <property type="match status" value="1"/>
</dbReference>
<feature type="binding site" evidence="15">
    <location>
        <position position="961"/>
    </location>
    <ligand>
        <name>ATP</name>
        <dbReference type="ChEBI" id="CHEBI:30616"/>
    </ligand>
</feature>
<feature type="region of interest" description="Disordered" evidence="18">
    <location>
        <begin position="307"/>
        <end position="346"/>
    </location>
</feature>
<feature type="binding site" evidence="15">
    <location>
        <position position="628"/>
    </location>
    <ligand>
        <name>ATP</name>
        <dbReference type="ChEBI" id="CHEBI:30616"/>
    </ligand>
</feature>
<evidence type="ECO:0000256" key="13">
    <source>
        <dbReference type="ARBA" id="ARBA00049128"/>
    </source>
</evidence>
<dbReference type="InterPro" id="IPR044492">
    <property type="entry name" value="P_typ_ATPase_HD_dom"/>
</dbReference>
<dbReference type="InterPro" id="IPR006539">
    <property type="entry name" value="P-type_ATPase_IV"/>
</dbReference>
<dbReference type="SFLD" id="SFLDS00003">
    <property type="entry name" value="Haloacid_Dehalogenase"/>
    <property type="match status" value="1"/>
</dbReference>
<feature type="region of interest" description="Disordered" evidence="18">
    <location>
        <begin position="1"/>
        <end position="98"/>
    </location>
</feature>
<dbReference type="InterPro" id="IPR059000">
    <property type="entry name" value="ATPase_P-type_domA"/>
</dbReference>
<dbReference type="GO" id="GO:0006892">
    <property type="term" value="P:post-Golgi vesicle-mediated transport"/>
    <property type="evidence" value="ECO:0007669"/>
    <property type="project" value="TreeGrafter"/>
</dbReference>
<dbReference type="SFLD" id="SFLDF00027">
    <property type="entry name" value="p-type_atpase"/>
    <property type="match status" value="1"/>
</dbReference>
<feature type="compositionally biased region" description="Acidic residues" evidence="18">
    <location>
        <begin position="19"/>
        <end position="29"/>
    </location>
</feature>
<feature type="binding site" evidence="15">
    <location>
        <position position="1135"/>
    </location>
    <ligand>
        <name>ATP</name>
        <dbReference type="ChEBI" id="CHEBI:30616"/>
    </ligand>
</feature>
<dbReference type="Proteomes" id="UP000028045">
    <property type="component" value="Unassembled WGS sequence"/>
</dbReference>
<dbReference type="GO" id="GO:0005886">
    <property type="term" value="C:plasma membrane"/>
    <property type="evidence" value="ECO:0007669"/>
    <property type="project" value="TreeGrafter"/>
</dbReference>
<feature type="binding site" evidence="15">
    <location>
        <position position="840"/>
    </location>
    <ligand>
        <name>ATP</name>
        <dbReference type="ChEBI" id="CHEBI:30616"/>
    </ligand>
</feature>
<feature type="binding site" evidence="15">
    <location>
        <position position="1159"/>
    </location>
    <ligand>
        <name>ATP</name>
        <dbReference type="ChEBI" id="CHEBI:30616"/>
    </ligand>
</feature>
<dbReference type="InterPro" id="IPR008250">
    <property type="entry name" value="ATPase_P-typ_transduc_dom_A_sf"/>
</dbReference>
<evidence type="ECO:0000256" key="14">
    <source>
        <dbReference type="PIRSR" id="PIRSR606539-1"/>
    </source>
</evidence>
<feature type="binding site" evidence="15">
    <location>
        <position position="627"/>
    </location>
    <ligand>
        <name>ATP</name>
        <dbReference type="ChEBI" id="CHEBI:30616"/>
    </ligand>
</feature>
<feature type="binding site" evidence="15">
    <location>
        <position position="1129"/>
    </location>
    <ligand>
        <name>ATP</name>
        <dbReference type="ChEBI" id="CHEBI:30616"/>
    </ligand>
</feature>
<dbReference type="InterPro" id="IPR032630">
    <property type="entry name" value="P_typ_ATPase_c"/>
</dbReference>
<feature type="domain" description="P-type ATPase C-terminal" evidence="21">
    <location>
        <begin position="1182"/>
        <end position="1433"/>
    </location>
</feature>
<feature type="transmembrane region" description="Helical" evidence="17">
    <location>
        <begin position="1402"/>
        <end position="1423"/>
    </location>
</feature>
<keyword evidence="9 17" id="KW-1278">Translocase</keyword>
<feature type="domain" description="P-type ATPase A" evidence="19">
    <location>
        <begin position="350"/>
        <end position="434"/>
    </location>
</feature>
<dbReference type="PROSITE" id="PS00154">
    <property type="entry name" value="ATPASE_E1_E2"/>
    <property type="match status" value="1"/>
</dbReference>
<dbReference type="Gene3D" id="3.40.1110.10">
    <property type="entry name" value="Calcium-transporting ATPase, cytoplasmic domain N"/>
    <property type="match status" value="1"/>
</dbReference>
<evidence type="ECO:0000259" key="19">
    <source>
        <dbReference type="Pfam" id="PF00122"/>
    </source>
</evidence>
<keyword evidence="10 17" id="KW-1133">Transmembrane helix</keyword>
<feature type="region of interest" description="Disordered" evidence="18">
    <location>
        <begin position="1479"/>
        <end position="1535"/>
    </location>
</feature>
<dbReference type="Gene3D" id="3.40.50.1000">
    <property type="entry name" value="HAD superfamily/HAD-like"/>
    <property type="match status" value="1"/>
</dbReference>
<dbReference type="FunFam" id="3.40.50.1000:FF:000172">
    <property type="entry name" value="Phospholipid-transporting ATPase"/>
    <property type="match status" value="1"/>
</dbReference>
<feature type="binding site" evidence="15">
    <location>
        <position position="771"/>
    </location>
    <ligand>
        <name>ATP</name>
        <dbReference type="ChEBI" id="CHEBI:30616"/>
    </ligand>
</feature>
<dbReference type="SUPFAM" id="SSF81660">
    <property type="entry name" value="Metal cation-transporting ATPase, ATP-binding domain N"/>
    <property type="match status" value="1"/>
</dbReference>
<feature type="transmembrane region" description="Helical" evidence="17">
    <location>
        <begin position="555"/>
        <end position="579"/>
    </location>
</feature>
<dbReference type="PANTHER" id="PTHR24092">
    <property type="entry name" value="PROBABLE PHOSPHOLIPID-TRANSPORTING ATPASE"/>
    <property type="match status" value="1"/>
</dbReference>
<feature type="binding site" evidence="15">
    <location>
        <position position="626"/>
    </location>
    <ligand>
        <name>ATP</name>
        <dbReference type="ChEBI" id="CHEBI:30616"/>
    </ligand>
</feature>
<dbReference type="Pfam" id="PF16209">
    <property type="entry name" value="PhoLip_ATPase_N"/>
    <property type="match status" value="1"/>
</dbReference>
<comment type="catalytic activity">
    <reaction evidence="13">
        <text>a 1,2-diacyl-sn-glycero-3-phosphoethanolamine(out) + ATP + H2O = a 1,2-diacyl-sn-glycero-3-phosphoethanolamine(in) + ADP + phosphate + H(+)</text>
        <dbReference type="Rhea" id="RHEA:66132"/>
        <dbReference type="ChEBI" id="CHEBI:15377"/>
        <dbReference type="ChEBI" id="CHEBI:15378"/>
        <dbReference type="ChEBI" id="CHEBI:30616"/>
        <dbReference type="ChEBI" id="CHEBI:43474"/>
        <dbReference type="ChEBI" id="CHEBI:64612"/>
        <dbReference type="ChEBI" id="CHEBI:456216"/>
    </reaction>
    <physiologicalReaction direction="left-to-right" evidence="13">
        <dbReference type="Rhea" id="RHEA:66133"/>
    </physiologicalReaction>
</comment>
<proteinExistence type="inferred from homology"/>
<dbReference type="GO" id="GO:0005524">
    <property type="term" value="F:ATP binding"/>
    <property type="evidence" value="ECO:0007669"/>
    <property type="project" value="UniProtKB-UniRule"/>
</dbReference>
<evidence type="ECO:0000256" key="10">
    <source>
        <dbReference type="ARBA" id="ARBA00022989"/>
    </source>
</evidence>
<keyword evidence="6 15" id="KW-0547">Nucleotide-binding</keyword>
<feature type="transmembrane region" description="Helical" evidence="17">
    <location>
        <begin position="1358"/>
        <end position="1382"/>
    </location>
</feature>
<evidence type="ECO:0000259" key="20">
    <source>
        <dbReference type="Pfam" id="PF16209"/>
    </source>
</evidence>
<feature type="binding site" evidence="15">
    <location>
        <position position="817"/>
    </location>
    <ligand>
        <name>ATP</name>
        <dbReference type="ChEBI" id="CHEBI:30616"/>
    </ligand>
</feature>
<evidence type="ECO:0000256" key="4">
    <source>
        <dbReference type="ARBA" id="ARBA00022692"/>
    </source>
</evidence>
<dbReference type="SUPFAM" id="SSF56784">
    <property type="entry name" value="HAD-like"/>
    <property type="match status" value="1"/>
</dbReference>
<dbReference type="InterPro" id="IPR018303">
    <property type="entry name" value="ATPase_P-typ_P_site"/>
</dbReference>
<dbReference type="GO" id="GO:0032456">
    <property type="term" value="P:endocytic recycling"/>
    <property type="evidence" value="ECO:0007669"/>
    <property type="project" value="TreeGrafter"/>
</dbReference>
<feature type="active site" description="4-aspartylphosphate intermediate" evidence="14">
    <location>
        <position position="626"/>
    </location>
</feature>
<comment type="subcellular location">
    <subcellularLocation>
        <location evidence="2">Endomembrane system</location>
    </subcellularLocation>
    <subcellularLocation>
        <location evidence="1 17">Membrane</location>
        <topology evidence="1 17">Multi-pass membrane protein</topology>
    </subcellularLocation>
</comment>
<dbReference type="InterPro" id="IPR023299">
    <property type="entry name" value="ATPase_P-typ_cyto_dom_N"/>
</dbReference>